<dbReference type="Proteomes" id="UP000309061">
    <property type="component" value="Chromosome"/>
</dbReference>
<dbReference type="RefSeq" id="WP_136495273.1">
    <property type="nucleotide sequence ID" value="NZ_CP046052.1"/>
</dbReference>
<feature type="transmembrane region" description="Helical" evidence="1">
    <location>
        <begin position="7"/>
        <end position="25"/>
    </location>
</feature>
<keyword evidence="3" id="KW-1185">Reference proteome</keyword>
<sequence length="125" mass="13850">MQIKKLYLAFAFAAVAIIATLYGLSPHWFARTFLDVPDLDVSLAHILRAVMGLYLAFGLFWLYAAFHDRYRDAAVLSTVIFCAGLASGRLISFAADGRPAPLLLLYAAMEFILAPIGLWVLKRPD</sequence>
<proteinExistence type="predicted"/>
<feature type="transmembrane region" description="Helical" evidence="1">
    <location>
        <begin position="73"/>
        <end position="91"/>
    </location>
</feature>
<feature type="transmembrane region" description="Helical" evidence="1">
    <location>
        <begin position="103"/>
        <end position="121"/>
    </location>
</feature>
<keyword evidence="1" id="KW-0472">Membrane</keyword>
<reference evidence="2 3" key="1">
    <citation type="submission" date="2019-11" db="EMBL/GenBank/DDBJ databases">
        <title>The genome sequence of Methylocystis heyeri.</title>
        <authorList>
            <person name="Oshkin I.Y."/>
            <person name="Miroshnikov K."/>
            <person name="Dedysh S.N."/>
        </authorList>
    </citation>
    <scope>NUCLEOTIDE SEQUENCE [LARGE SCALE GENOMIC DNA]</scope>
    <source>
        <strain evidence="2 3">H2</strain>
    </source>
</reference>
<accession>A0A6B8KBQ3</accession>
<keyword evidence="1" id="KW-1133">Transmembrane helix</keyword>
<dbReference type="AlphaFoldDB" id="A0A6B8KBQ3"/>
<protein>
    <submittedName>
        <fullName evidence="2">DUF4345 domain-containing protein</fullName>
    </submittedName>
</protein>
<dbReference type="InterPro" id="IPR025597">
    <property type="entry name" value="DUF4345"/>
</dbReference>
<organism evidence="2 3">
    <name type="scientific">Methylocystis heyeri</name>
    <dbReference type="NCBI Taxonomy" id="391905"/>
    <lineage>
        <taxon>Bacteria</taxon>
        <taxon>Pseudomonadati</taxon>
        <taxon>Pseudomonadota</taxon>
        <taxon>Alphaproteobacteria</taxon>
        <taxon>Hyphomicrobiales</taxon>
        <taxon>Methylocystaceae</taxon>
        <taxon>Methylocystis</taxon>
    </lineage>
</organism>
<dbReference type="OrthoDB" id="1188911at2"/>
<evidence type="ECO:0000256" key="1">
    <source>
        <dbReference type="SAM" id="Phobius"/>
    </source>
</evidence>
<feature type="transmembrane region" description="Helical" evidence="1">
    <location>
        <begin position="45"/>
        <end position="66"/>
    </location>
</feature>
<keyword evidence="1" id="KW-0812">Transmembrane</keyword>
<evidence type="ECO:0000313" key="2">
    <source>
        <dbReference type="EMBL" id="QGM44982.1"/>
    </source>
</evidence>
<dbReference type="KEGG" id="mhey:H2LOC_004355"/>
<name>A0A6B8KBQ3_9HYPH</name>
<dbReference type="EMBL" id="CP046052">
    <property type="protein sequence ID" value="QGM44982.1"/>
    <property type="molecule type" value="Genomic_DNA"/>
</dbReference>
<evidence type="ECO:0000313" key="3">
    <source>
        <dbReference type="Proteomes" id="UP000309061"/>
    </source>
</evidence>
<dbReference type="Pfam" id="PF14248">
    <property type="entry name" value="DUF4345"/>
    <property type="match status" value="1"/>
</dbReference>
<gene>
    <name evidence="2" type="ORF">H2LOC_004355</name>
</gene>